<evidence type="ECO:0000256" key="1">
    <source>
        <dbReference type="SAM" id="Phobius"/>
    </source>
</evidence>
<keyword evidence="3" id="KW-1185">Reference proteome</keyword>
<keyword evidence="1" id="KW-0472">Membrane</keyword>
<keyword evidence="1" id="KW-1133">Transmembrane helix</keyword>
<feature type="transmembrane region" description="Helical" evidence="1">
    <location>
        <begin position="56"/>
        <end position="77"/>
    </location>
</feature>
<reference evidence="3" key="1">
    <citation type="journal article" date="2019" name="Int. J. Syst. Evol. Microbiol.">
        <title>The Global Catalogue of Microorganisms (GCM) 10K type strain sequencing project: providing services to taxonomists for standard genome sequencing and annotation.</title>
        <authorList>
            <consortium name="The Broad Institute Genomics Platform"/>
            <consortium name="The Broad Institute Genome Sequencing Center for Infectious Disease"/>
            <person name="Wu L."/>
            <person name="Ma J."/>
        </authorList>
    </citation>
    <scope>NUCLEOTIDE SEQUENCE [LARGE SCALE GENOMIC DNA]</scope>
    <source>
        <strain evidence="3">DFY28</strain>
    </source>
</reference>
<dbReference type="EMBL" id="JBHUEY010000001">
    <property type="protein sequence ID" value="MFD1783355.1"/>
    <property type="molecule type" value="Genomic_DNA"/>
</dbReference>
<proteinExistence type="predicted"/>
<evidence type="ECO:0000313" key="3">
    <source>
        <dbReference type="Proteomes" id="UP001597237"/>
    </source>
</evidence>
<keyword evidence="1" id="KW-0812">Transmembrane</keyword>
<organism evidence="2 3">
    <name type="scientific">Phenylobacterium terrae</name>
    <dbReference type="NCBI Taxonomy" id="2665495"/>
    <lineage>
        <taxon>Bacteria</taxon>
        <taxon>Pseudomonadati</taxon>
        <taxon>Pseudomonadota</taxon>
        <taxon>Alphaproteobacteria</taxon>
        <taxon>Caulobacterales</taxon>
        <taxon>Caulobacteraceae</taxon>
        <taxon>Phenylobacterium</taxon>
    </lineage>
</organism>
<comment type="caution">
    <text evidence="2">The sequence shown here is derived from an EMBL/GenBank/DDBJ whole genome shotgun (WGS) entry which is preliminary data.</text>
</comment>
<protein>
    <submittedName>
        <fullName evidence="2">Uncharacterized protein</fullName>
    </submittedName>
</protein>
<feature type="transmembrane region" description="Helical" evidence="1">
    <location>
        <begin position="30"/>
        <end position="50"/>
    </location>
</feature>
<accession>A0ABW4N2E2</accession>
<sequence>MDPEAARLVALAEANAGPAAFEARPQVRGAWTAFLVLTLLSVVGWIGPFLTPAPLWAQGLAALWFGGWSGLFARLAWRVVAGARSPAGWALRAGPEGLKVNLRSHLNYRHPAEDAVVAILPRSRVRRLTFVEEGRRSYLEVGGWSDLEFARGAVDAEAARWSGFGLRSGRARHVPVTVEQGRLRIAWRDAARTLSPSPVAAEAALGRWFPMGRRLEADLAALASLPRTAQERRLGQMARSGEAVAAIALARELWGLNLTEARQRIDALASLDSATARR</sequence>
<dbReference type="RefSeq" id="WP_377284496.1">
    <property type="nucleotide sequence ID" value="NZ_JBHRSI010000015.1"/>
</dbReference>
<name>A0ABW4N2E2_9CAUL</name>
<dbReference type="Proteomes" id="UP001597237">
    <property type="component" value="Unassembled WGS sequence"/>
</dbReference>
<gene>
    <name evidence="2" type="ORF">ACFSC0_08120</name>
</gene>
<evidence type="ECO:0000313" key="2">
    <source>
        <dbReference type="EMBL" id="MFD1783355.1"/>
    </source>
</evidence>